<feature type="region of interest" description="Disordered" evidence="1">
    <location>
        <begin position="1"/>
        <end position="37"/>
    </location>
</feature>
<evidence type="ECO:0000313" key="2">
    <source>
        <dbReference type="EMBL" id="CAG8601298.1"/>
    </source>
</evidence>
<dbReference type="PANTHER" id="PTHR13639">
    <property type="entry name" value="CYTOCHROME C OXIDASE ASSEMBLY FACTOR 4 HOMOLOG, MITOCHONDRIAL"/>
    <property type="match status" value="1"/>
</dbReference>
<sequence length="64" mass="7666">MSSKGQERAKQNDTPVMQQTHVNGNNHRDQNNNEDDYETRIRKTGCFRENENLQLCYADKHDWR</sequence>
<organism evidence="2 3">
    <name type="scientific">Ambispora leptoticha</name>
    <dbReference type="NCBI Taxonomy" id="144679"/>
    <lineage>
        <taxon>Eukaryota</taxon>
        <taxon>Fungi</taxon>
        <taxon>Fungi incertae sedis</taxon>
        <taxon>Mucoromycota</taxon>
        <taxon>Glomeromycotina</taxon>
        <taxon>Glomeromycetes</taxon>
        <taxon>Archaeosporales</taxon>
        <taxon>Ambisporaceae</taxon>
        <taxon>Ambispora</taxon>
    </lineage>
</organism>
<reference evidence="2" key="1">
    <citation type="submission" date="2021-06" db="EMBL/GenBank/DDBJ databases">
        <authorList>
            <person name="Kallberg Y."/>
            <person name="Tangrot J."/>
            <person name="Rosling A."/>
        </authorList>
    </citation>
    <scope>NUCLEOTIDE SEQUENCE</scope>
    <source>
        <strain evidence="2">FL130A</strain>
    </source>
</reference>
<dbReference type="GO" id="GO:0033617">
    <property type="term" value="P:mitochondrial respiratory chain complex IV assembly"/>
    <property type="evidence" value="ECO:0007669"/>
    <property type="project" value="InterPro"/>
</dbReference>
<dbReference type="InterPro" id="IPR039870">
    <property type="entry name" value="Coa4-like"/>
</dbReference>
<gene>
    <name evidence="2" type="ORF">ALEPTO_LOCUS8159</name>
</gene>
<evidence type="ECO:0000313" key="3">
    <source>
        <dbReference type="Proteomes" id="UP000789508"/>
    </source>
</evidence>
<dbReference type="OrthoDB" id="5586401at2759"/>
<accession>A0A9N9GGZ6</accession>
<feature type="non-terminal residue" evidence="2">
    <location>
        <position position="64"/>
    </location>
</feature>
<evidence type="ECO:0000256" key="1">
    <source>
        <dbReference type="SAM" id="MobiDB-lite"/>
    </source>
</evidence>
<protein>
    <submittedName>
        <fullName evidence="2">8246_t:CDS:1</fullName>
    </submittedName>
</protein>
<feature type="compositionally biased region" description="Polar residues" evidence="1">
    <location>
        <begin position="12"/>
        <end position="25"/>
    </location>
</feature>
<dbReference type="GO" id="GO:0005758">
    <property type="term" value="C:mitochondrial intermembrane space"/>
    <property type="evidence" value="ECO:0007669"/>
    <property type="project" value="InterPro"/>
</dbReference>
<name>A0A9N9GGZ6_9GLOM</name>
<keyword evidence="3" id="KW-1185">Reference proteome</keyword>
<dbReference type="PANTHER" id="PTHR13639:SF2">
    <property type="entry name" value="CYTOCHROME C OXIDASE ASSEMBLY FACTOR 4 HOMOLOG, MITOCHONDRIAL"/>
    <property type="match status" value="1"/>
</dbReference>
<dbReference type="EMBL" id="CAJVPS010004242">
    <property type="protein sequence ID" value="CAG8601298.1"/>
    <property type="molecule type" value="Genomic_DNA"/>
</dbReference>
<feature type="compositionally biased region" description="Basic and acidic residues" evidence="1">
    <location>
        <begin position="1"/>
        <end position="11"/>
    </location>
</feature>
<dbReference type="Proteomes" id="UP000789508">
    <property type="component" value="Unassembled WGS sequence"/>
</dbReference>
<comment type="caution">
    <text evidence="2">The sequence shown here is derived from an EMBL/GenBank/DDBJ whole genome shotgun (WGS) entry which is preliminary data.</text>
</comment>
<proteinExistence type="predicted"/>
<dbReference type="AlphaFoldDB" id="A0A9N9GGZ6"/>